<evidence type="ECO:0000313" key="1">
    <source>
        <dbReference type="Proteomes" id="UP000790787"/>
    </source>
</evidence>
<sequence length="205" mass="23762">MTRLFWNVRGINKRYKQKEIKQYLIENHIKIAGLVEAKVKENNAQHVAGKIACTWSLLNNYGDPSNGRIWIMWDSRLCSIKKLASQAQYIHCHIMGKHNGVDCLLTVVYGINKPWLICGDFNAILYPQGRLYGVQVTMAEIKDFADCCHNLSLNELPWKGDYYTWSNKQQGSDRIYSRRLDRAMANDEWMLHYGHSSTVWGAICF</sequence>
<gene>
    <name evidence="2" type="primary">LOC142172435</name>
</gene>
<reference evidence="2" key="2">
    <citation type="submission" date="2025-08" db="UniProtKB">
        <authorList>
            <consortium name="RefSeq"/>
        </authorList>
    </citation>
    <scope>IDENTIFICATION</scope>
    <source>
        <tissue evidence="2">Leaf</tissue>
    </source>
</reference>
<organism evidence="1 2">
    <name type="scientific">Nicotiana tabacum</name>
    <name type="common">Common tobacco</name>
    <dbReference type="NCBI Taxonomy" id="4097"/>
    <lineage>
        <taxon>Eukaryota</taxon>
        <taxon>Viridiplantae</taxon>
        <taxon>Streptophyta</taxon>
        <taxon>Embryophyta</taxon>
        <taxon>Tracheophyta</taxon>
        <taxon>Spermatophyta</taxon>
        <taxon>Magnoliopsida</taxon>
        <taxon>eudicotyledons</taxon>
        <taxon>Gunneridae</taxon>
        <taxon>Pentapetalae</taxon>
        <taxon>asterids</taxon>
        <taxon>lamiids</taxon>
        <taxon>Solanales</taxon>
        <taxon>Solanaceae</taxon>
        <taxon>Nicotianoideae</taxon>
        <taxon>Nicotianeae</taxon>
        <taxon>Nicotiana</taxon>
    </lineage>
</organism>
<dbReference type="Proteomes" id="UP000790787">
    <property type="component" value="Chromosome 18"/>
</dbReference>
<reference evidence="1" key="1">
    <citation type="journal article" date="2014" name="Nat. Commun.">
        <title>The tobacco genome sequence and its comparison with those of tomato and potato.</title>
        <authorList>
            <person name="Sierro N."/>
            <person name="Battey J.N."/>
            <person name="Ouadi S."/>
            <person name="Bakaher N."/>
            <person name="Bovet L."/>
            <person name="Willig A."/>
            <person name="Goepfert S."/>
            <person name="Peitsch M.C."/>
            <person name="Ivanov N.V."/>
        </authorList>
    </citation>
    <scope>NUCLEOTIDE SEQUENCE [LARGE SCALE GENOMIC DNA]</scope>
</reference>
<protein>
    <submittedName>
        <fullName evidence="2">Uncharacterized protein LOC142172435</fullName>
    </submittedName>
</protein>
<evidence type="ECO:0000313" key="2">
    <source>
        <dbReference type="RefSeq" id="XP_075092149.1"/>
    </source>
</evidence>
<accession>A0AC58T4I8</accession>
<dbReference type="RefSeq" id="XP_075092149.1">
    <property type="nucleotide sequence ID" value="XM_075236048.1"/>
</dbReference>
<keyword evidence="1" id="KW-1185">Reference proteome</keyword>
<proteinExistence type="predicted"/>
<name>A0AC58T4I8_TOBAC</name>